<name>A0AAW0CUR7_9AGAR</name>
<accession>A0AAW0CUR7</accession>
<feature type="compositionally biased region" description="Pro residues" evidence="1">
    <location>
        <begin position="741"/>
        <end position="753"/>
    </location>
</feature>
<feature type="compositionally biased region" description="Acidic residues" evidence="1">
    <location>
        <begin position="90"/>
        <end position="110"/>
    </location>
</feature>
<feature type="compositionally biased region" description="Acidic residues" evidence="1">
    <location>
        <begin position="45"/>
        <end position="54"/>
    </location>
</feature>
<dbReference type="EMBL" id="JAWWNJ010000012">
    <property type="protein sequence ID" value="KAK7043570.1"/>
    <property type="molecule type" value="Genomic_DNA"/>
</dbReference>
<comment type="caution">
    <text evidence="2">The sequence shown here is derived from an EMBL/GenBank/DDBJ whole genome shotgun (WGS) entry which is preliminary data.</text>
</comment>
<evidence type="ECO:0008006" key="4">
    <source>
        <dbReference type="Google" id="ProtNLM"/>
    </source>
</evidence>
<feature type="compositionally biased region" description="Polar residues" evidence="1">
    <location>
        <begin position="112"/>
        <end position="128"/>
    </location>
</feature>
<feature type="compositionally biased region" description="Acidic residues" evidence="1">
    <location>
        <begin position="8"/>
        <end position="22"/>
    </location>
</feature>
<evidence type="ECO:0000256" key="1">
    <source>
        <dbReference type="SAM" id="MobiDB-lite"/>
    </source>
</evidence>
<protein>
    <recommendedName>
        <fullName evidence="4">Chromatin elongation factor spt5</fullName>
    </recommendedName>
</protein>
<evidence type="ECO:0000313" key="2">
    <source>
        <dbReference type="EMBL" id="KAK7043570.1"/>
    </source>
</evidence>
<gene>
    <name evidence="2" type="ORF">R3P38DRAFT_3178530</name>
</gene>
<organism evidence="2 3">
    <name type="scientific">Favolaschia claudopus</name>
    <dbReference type="NCBI Taxonomy" id="2862362"/>
    <lineage>
        <taxon>Eukaryota</taxon>
        <taxon>Fungi</taxon>
        <taxon>Dikarya</taxon>
        <taxon>Basidiomycota</taxon>
        <taxon>Agaricomycotina</taxon>
        <taxon>Agaricomycetes</taxon>
        <taxon>Agaricomycetidae</taxon>
        <taxon>Agaricales</taxon>
        <taxon>Marasmiineae</taxon>
        <taxon>Mycenaceae</taxon>
        <taxon>Favolaschia</taxon>
    </lineage>
</organism>
<feature type="region of interest" description="Disordered" evidence="1">
    <location>
        <begin position="1"/>
        <end position="56"/>
    </location>
</feature>
<dbReference type="Proteomes" id="UP001362999">
    <property type="component" value="Unassembled WGS sequence"/>
</dbReference>
<proteinExistence type="predicted"/>
<feature type="region of interest" description="Disordered" evidence="1">
    <location>
        <begin position="737"/>
        <end position="757"/>
    </location>
</feature>
<keyword evidence="3" id="KW-1185">Reference proteome</keyword>
<sequence length="935" mass="105865">MSARLISDDDDLPADGTMDDNSDNERSRPIRSSSPPPLKRRRVEEEEEEEDEEEVLVKYEDEAGNLSAYWSKFAQNAIKHQDVLQYLDLDAVEDGEGEDDDEEGLLDPEFIDNSQPQEKTSAPPQSSLFLPEDDASAAGDAQALAEYYEQHAAAYQHAARQEESQAPSSAPPIDLLGNLIPIANKEETAAEYYQREARQNNVQLHQSLTSFLFPPPPRFKVPELVRKSLSVANKWVRVRSGKNRKKLAFAVDETTFLVALPEPHIVELRRDQVNPLVPPDDEVLEAEGYPPWWGLLYRGQIHEFDAFAGSFHPALLTLVHTKNTPMVVAGDRVVGVDGDHKGQSGIMREALQFRRRGQLRLEDRYAELVPLRFTDDYLPKKDEPEVLDEEPGYEAPLTAPLTQAELALRMPDEDDDEKNRLLLSFPHIRRHALDFSYAFKVNDRVRSYKTDKLTYVDAVFSDHVLLRTGTRAFFKDVFRVWWAGDSVKVRWRKHAGRVGYIVDLLEDGWLQIFDPNDPPPSADRVWSEENKFCVRENDVDFYIPGSIQRFRHTPPPTVLPLRQPRPIAPELELEDVDRDNKAALRGRPRSLIGVEVQVVKKHAWKGMRGMIIGDTDSPARAARLEEALRLEDLEKMREEVATDEVTAENTRGTEHESVSEFNLRRKRALVLSEQRLSEAEFKRELGSYDGILLTVRKDASNLKIENIRIEDVVHIGTDLPLLRALRLPDEYLHGAKALRVPTPPPRQATPPGSPLASLWATPAESKLEGEDNGDWMCIPELHMKRVDVRIVGVARLPQASATMSKFEGLSGYLLLKKPIPRTEPMVMVYAVGPSGRRPKIHRQCVVPLREDRIGRKLWELVERVLVLGPDVCGDISRRGEYAQTMAHFVHTHGPGVVAVRFLSTAAPFFYHETSLALAINDTIPTQDGTFHATVF</sequence>
<feature type="region of interest" description="Disordered" evidence="1">
    <location>
        <begin position="90"/>
        <end position="136"/>
    </location>
</feature>
<evidence type="ECO:0000313" key="3">
    <source>
        <dbReference type="Proteomes" id="UP001362999"/>
    </source>
</evidence>
<dbReference type="AlphaFoldDB" id="A0AAW0CUR7"/>
<reference evidence="2 3" key="1">
    <citation type="journal article" date="2024" name="J Genomics">
        <title>Draft genome sequencing and assembly of Favolaschia claudopus CIRM-BRFM 2984 isolated from oak limbs.</title>
        <authorList>
            <person name="Navarro D."/>
            <person name="Drula E."/>
            <person name="Chaduli D."/>
            <person name="Cazenave R."/>
            <person name="Ahrendt S."/>
            <person name="Wang J."/>
            <person name="Lipzen A."/>
            <person name="Daum C."/>
            <person name="Barry K."/>
            <person name="Grigoriev I.V."/>
            <person name="Favel A."/>
            <person name="Rosso M.N."/>
            <person name="Martin F."/>
        </authorList>
    </citation>
    <scope>NUCLEOTIDE SEQUENCE [LARGE SCALE GENOMIC DNA]</scope>
    <source>
        <strain evidence="2 3">CIRM-BRFM 2984</strain>
    </source>
</reference>